<dbReference type="PROSITE" id="PS50280">
    <property type="entry name" value="SET"/>
    <property type="match status" value="1"/>
</dbReference>
<accession>A0ABQ6MRP6</accession>
<dbReference type="Proteomes" id="UP001165060">
    <property type="component" value="Unassembled WGS sequence"/>
</dbReference>
<protein>
    <recommendedName>
        <fullName evidence="1">SET domain-containing protein</fullName>
    </recommendedName>
</protein>
<keyword evidence="3" id="KW-1185">Reference proteome</keyword>
<dbReference type="InterPro" id="IPR046341">
    <property type="entry name" value="SET_dom_sf"/>
</dbReference>
<dbReference type="InterPro" id="IPR001214">
    <property type="entry name" value="SET_dom"/>
</dbReference>
<sequence>MPPSVLLRSTSALGRHLVASTDLPASSTILTSVPLLAYSSSKTLHSSRCLHCYRPSAVCRNSCLPASSPASSPFMDALSQLPGAVEPSLVERLPPGRFSGIAFLAALRVFLEAQQGDGAPGGTQEALAELAHPLMDVVPRELEQKFGETHRCFSEVFGLPAAKLAWFDVDFFKAVYLRCSVNAFKTTVVTGLADEHDITSLHTTPSLFNHSCSPNVEMGSDGAVLTFKVGDRDVQEGEELVISYLDVDKTQYNSKERRAFLYENYGFSCQCPLCLAGDMSLPKYRRRRGGRRR</sequence>
<dbReference type="EMBL" id="BRYB01001672">
    <property type="protein sequence ID" value="GMI30806.1"/>
    <property type="molecule type" value="Genomic_DNA"/>
</dbReference>
<dbReference type="PANTHER" id="PTHR12197">
    <property type="entry name" value="HISTONE-LYSINE N-METHYLTRANSFERASE SMYD"/>
    <property type="match status" value="1"/>
</dbReference>
<reference evidence="2 3" key="1">
    <citation type="journal article" date="2023" name="Commun. Biol.">
        <title>Genome analysis of Parmales, the sister group of diatoms, reveals the evolutionary specialization of diatoms from phago-mixotrophs to photoautotrophs.</title>
        <authorList>
            <person name="Ban H."/>
            <person name="Sato S."/>
            <person name="Yoshikawa S."/>
            <person name="Yamada K."/>
            <person name="Nakamura Y."/>
            <person name="Ichinomiya M."/>
            <person name="Sato N."/>
            <person name="Blanc-Mathieu R."/>
            <person name="Endo H."/>
            <person name="Kuwata A."/>
            <person name="Ogata H."/>
        </authorList>
    </citation>
    <scope>NUCLEOTIDE SEQUENCE [LARGE SCALE GENOMIC DNA]</scope>
</reference>
<dbReference type="InterPro" id="IPR050869">
    <property type="entry name" value="H3K4_H4K5_MeTrfase"/>
</dbReference>
<comment type="caution">
    <text evidence="2">The sequence shown here is derived from an EMBL/GenBank/DDBJ whole genome shotgun (WGS) entry which is preliminary data.</text>
</comment>
<feature type="domain" description="SET" evidence="1">
    <location>
        <begin position="3"/>
        <end position="245"/>
    </location>
</feature>
<dbReference type="Gene3D" id="1.10.220.160">
    <property type="match status" value="1"/>
</dbReference>
<organism evidence="2 3">
    <name type="scientific">Tetraparma gracilis</name>
    <dbReference type="NCBI Taxonomy" id="2962635"/>
    <lineage>
        <taxon>Eukaryota</taxon>
        <taxon>Sar</taxon>
        <taxon>Stramenopiles</taxon>
        <taxon>Ochrophyta</taxon>
        <taxon>Bolidophyceae</taxon>
        <taxon>Parmales</taxon>
        <taxon>Triparmaceae</taxon>
        <taxon>Tetraparma</taxon>
    </lineage>
</organism>
<dbReference type="Gene3D" id="6.10.140.2220">
    <property type="match status" value="1"/>
</dbReference>
<dbReference type="PANTHER" id="PTHR12197:SF251">
    <property type="entry name" value="EG:BACR7C10.4 PROTEIN"/>
    <property type="match status" value="1"/>
</dbReference>
<name>A0ABQ6MRP6_9STRA</name>
<evidence type="ECO:0000313" key="3">
    <source>
        <dbReference type="Proteomes" id="UP001165060"/>
    </source>
</evidence>
<evidence type="ECO:0000259" key="1">
    <source>
        <dbReference type="PROSITE" id="PS50280"/>
    </source>
</evidence>
<evidence type="ECO:0000313" key="2">
    <source>
        <dbReference type="EMBL" id="GMI30806.1"/>
    </source>
</evidence>
<dbReference type="Gene3D" id="2.170.270.10">
    <property type="entry name" value="SET domain"/>
    <property type="match status" value="1"/>
</dbReference>
<dbReference type="CDD" id="cd20071">
    <property type="entry name" value="SET_SMYD"/>
    <property type="match status" value="1"/>
</dbReference>
<proteinExistence type="predicted"/>
<gene>
    <name evidence="2" type="ORF">TeGR_g5430</name>
</gene>
<dbReference type="Pfam" id="PF00856">
    <property type="entry name" value="SET"/>
    <property type="match status" value="1"/>
</dbReference>
<dbReference type="SUPFAM" id="SSF82199">
    <property type="entry name" value="SET domain"/>
    <property type="match status" value="1"/>
</dbReference>